<dbReference type="OrthoDB" id="9815614at2"/>
<dbReference type="Proteomes" id="UP000050331">
    <property type="component" value="Chromosome"/>
</dbReference>
<keyword evidence="5 9" id="KW-0812">Transmembrane</keyword>
<evidence type="ECO:0000256" key="6">
    <source>
        <dbReference type="ARBA" id="ARBA00022989"/>
    </source>
</evidence>
<proteinExistence type="inferred from homology"/>
<reference evidence="11 12" key="1">
    <citation type="submission" date="2016-01" db="EMBL/GenBank/DDBJ databases">
        <title>Complete genome sequence of strain Lentibacillus amyloliquefaciens LAM0015T isolated from saline sediment.</title>
        <authorList>
            <person name="Wang J.-L."/>
            <person name="He M.-X."/>
        </authorList>
    </citation>
    <scope>NUCLEOTIDE SEQUENCE [LARGE SCALE GENOMIC DNA]</scope>
    <source>
        <strain evidence="11 12">LAM0015</strain>
    </source>
</reference>
<evidence type="ECO:0000313" key="11">
    <source>
        <dbReference type="EMBL" id="ALX47734.1"/>
    </source>
</evidence>
<dbReference type="STRING" id="1472767.AOX59_03410"/>
<evidence type="ECO:0000256" key="8">
    <source>
        <dbReference type="ARBA" id="ARBA00038436"/>
    </source>
</evidence>
<dbReference type="AlphaFoldDB" id="A0A0U4F2C9"/>
<keyword evidence="4" id="KW-0997">Cell inner membrane</keyword>
<dbReference type="GO" id="GO:0022857">
    <property type="term" value="F:transmembrane transporter activity"/>
    <property type="evidence" value="ECO:0007669"/>
    <property type="project" value="TreeGrafter"/>
</dbReference>
<feature type="transmembrane region" description="Helical" evidence="9">
    <location>
        <begin position="85"/>
        <end position="107"/>
    </location>
</feature>
<keyword evidence="2" id="KW-0813">Transport</keyword>
<keyword evidence="3" id="KW-1003">Cell membrane</keyword>
<feature type="transmembrane region" description="Helical" evidence="9">
    <location>
        <begin position="46"/>
        <end position="64"/>
    </location>
</feature>
<organism evidence="11 12">
    <name type="scientific">Lentibacillus amyloliquefaciens</name>
    <dbReference type="NCBI Taxonomy" id="1472767"/>
    <lineage>
        <taxon>Bacteria</taxon>
        <taxon>Bacillati</taxon>
        <taxon>Bacillota</taxon>
        <taxon>Bacilli</taxon>
        <taxon>Bacillales</taxon>
        <taxon>Bacillaceae</taxon>
        <taxon>Lentibacillus</taxon>
    </lineage>
</organism>
<feature type="transmembrane region" description="Helical" evidence="9">
    <location>
        <begin position="127"/>
        <end position="147"/>
    </location>
</feature>
<gene>
    <name evidence="11" type="ORF">AOX59_03410</name>
</gene>
<evidence type="ECO:0000256" key="5">
    <source>
        <dbReference type="ARBA" id="ARBA00022692"/>
    </source>
</evidence>
<dbReference type="GO" id="GO:0015740">
    <property type="term" value="P:C4-dicarboxylate transport"/>
    <property type="evidence" value="ECO:0007669"/>
    <property type="project" value="TreeGrafter"/>
</dbReference>
<comment type="subcellular location">
    <subcellularLocation>
        <location evidence="1">Cell inner membrane</location>
        <topology evidence="1">Multi-pass membrane protein</topology>
    </subcellularLocation>
</comment>
<keyword evidence="12" id="KW-1185">Reference proteome</keyword>
<protein>
    <submittedName>
        <fullName evidence="11">2,3-diketo-L-gulonate TRAP transporter</fullName>
    </submittedName>
</protein>
<evidence type="ECO:0000313" key="12">
    <source>
        <dbReference type="Proteomes" id="UP000050331"/>
    </source>
</evidence>
<dbReference type="PANTHER" id="PTHR35011:SF2">
    <property type="entry name" value="2,3-DIKETO-L-GULONATE TRAP TRANSPORTER SMALL PERMEASE PROTEIN YIAM"/>
    <property type="match status" value="1"/>
</dbReference>
<comment type="similarity">
    <text evidence="8">Belongs to the TRAP transporter small permease family.</text>
</comment>
<evidence type="ECO:0000256" key="3">
    <source>
        <dbReference type="ARBA" id="ARBA00022475"/>
    </source>
</evidence>
<name>A0A0U4F2C9_9BACI</name>
<dbReference type="KEGG" id="lao:AOX59_03410"/>
<keyword evidence="6 9" id="KW-1133">Transmembrane helix</keyword>
<feature type="domain" description="Tripartite ATP-independent periplasmic transporters DctQ component" evidence="10">
    <location>
        <begin position="23"/>
        <end position="154"/>
    </location>
</feature>
<dbReference type="Pfam" id="PF04290">
    <property type="entry name" value="DctQ"/>
    <property type="match status" value="1"/>
</dbReference>
<dbReference type="InterPro" id="IPR055348">
    <property type="entry name" value="DctQ"/>
</dbReference>
<evidence type="ECO:0000256" key="9">
    <source>
        <dbReference type="SAM" id="Phobius"/>
    </source>
</evidence>
<evidence type="ECO:0000259" key="10">
    <source>
        <dbReference type="Pfam" id="PF04290"/>
    </source>
</evidence>
<accession>A0A0U4F2C9</accession>
<keyword evidence="7 9" id="KW-0472">Membrane</keyword>
<evidence type="ECO:0000256" key="1">
    <source>
        <dbReference type="ARBA" id="ARBA00004429"/>
    </source>
</evidence>
<evidence type="ECO:0000256" key="2">
    <source>
        <dbReference type="ARBA" id="ARBA00022448"/>
    </source>
</evidence>
<dbReference type="GO" id="GO:0005886">
    <property type="term" value="C:plasma membrane"/>
    <property type="evidence" value="ECO:0007669"/>
    <property type="project" value="UniProtKB-SubCell"/>
</dbReference>
<evidence type="ECO:0000256" key="4">
    <source>
        <dbReference type="ARBA" id="ARBA00022519"/>
    </source>
</evidence>
<evidence type="ECO:0000256" key="7">
    <source>
        <dbReference type="ARBA" id="ARBA00023136"/>
    </source>
</evidence>
<sequence length="161" mass="18585">MRLMKILHKIEEHFVGIGMIAATGILFMNIILRNLFSASTTWAEEFIRYAFIWITFIGLSICFRKGIHFGVDLLMNSLKAKEKKIILQAFVNVASLVFMLFLLKFGLDIVFFSMETGQITPALQIKIYWIYLAIPTGAVLSIIHIVINMWQLFKNKEISYD</sequence>
<dbReference type="PANTHER" id="PTHR35011">
    <property type="entry name" value="2,3-DIKETO-L-GULONATE TRAP TRANSPORTER SMALL PERMEASE PROTEIN YIAM"/>
    <property type="match status" value="1"/>
</dbReference>
<dbReference type="InterPro" id="IPR007387">
    <property type="entry name" value="TRAP_DctQ"/>
</dbReference>
<dbReference type="EMBL" id="CP013862">
    <property type="protein sequence ID" value="ALX47734.1"/>
    <property type="molecule type" value="Genomic_DNA"/>
</dbReference>
<feature type="transmembrane region" description="Helical" evidence="9">
    <location>
        <begin position="12"/>
        <end position="31"/>
    </location>
</feature>